<dbReference type="Proteomes" id="UP000001593">
    <property type="component" value="Unassembled WGS sequence"/>
</dbReference>
<organism evidence="1 2">
    <name type="scientific">Nematostella vectensis</name>
    <name type="common">Starlet sea anemone</name>
    <dbReference type="NCBI Taxonomy" id="45351"/>
    <lineage>
        <taxon>Eukaryota</taxon>
        <taxon>Metazoa</taxon>
        <taxon>Cnidaria</taxon>
        <taxon>Anthozoa</taxon>
        <taxon>Hexacorallia</taxon>
        <taxon>Actiniaria</taxon>
        <taxon>Edwardsiidae</taxon>
        <taxon>Nematostella</taxon>
    </lineage>
</organism>
<dbReference type="HOGENOM" id="CLU_1031722_0_0_1"/>
<dbReference type="OMA" id="MNMLANV"/>
<evidence type="ECO:0000313" key="1">
    <source>
        <dbReference type="EMBL" id="EDO36916.1"/>
    </source>
</evidence>
<evidence type="ECO:0000313" key="2">
    <source>
        <dbReference type="Proteomes" id="UP000001593"/>
    </source>
</evidence>
<gene>
    <name evidence="1" type="ORF">NEMVEDRAFT_v1g212253</name>
</gene>
<dbReference type="SUPFAM" id="SSF56219">
    <property type="entry name" value="DNase I-like"/>
    <property type="match status" value="1"/>
</dbReference>
<dbReference type="PANTHER" id="PTHR36191:SF11">
    <property type="entry name" value="BRCT DOMAIN-CONTAINING PROTEIN"/>
    <property type="match status" value="1"/>
</dbReference>
<proteinExistence type="predicted"/>
<keyword evidence="2" id="KW-1185">Reference proteome</keyword>
<dbReference type="AlphaFoldDB" id="A7SH85"/>
<accession>A7SH85</accession>
<dbReference type="PANTHER" id="PTHR36191">
    <property type="entry name" value="ENDO/EXONUCLEASE/PHOSPHATASE DOMAIN-CONTAINING PROTEIN-RELATED"/>
    <property type="match status" value="1"/>
</dbReference>
<protein>
    <submittedName>
        <fullName evidence="1">Uncharacterized protein</fullName>
    </submittedName>
</protein>
<dbReference type="eggNOG" id="ENOG502S7Z5">
    <property type="taxonomic scope" value="Eukaryota"/>
</dbReference>
<name>A7SH85_NEMVE</name>
<dbReference type="InParanoid" id="A7SH85"/>
<dbReference type="PhylomeDB" id="A7SH85"/>
<sequence length="270" mass="31540">MALLNIVSWPNHIDEIRIMNMLANVDVFGFNETRLDETVTNGEMNIPGFDIIRKDRKRNGGGVCLYVRDSHNYRIRNDLVPEDLEAVCVEIIKPNSKPFIVCTVYRPFIISSRDLNGNMLSEVPTYEAKIFKRIYQTYQLSQLISKPTRITKSSKCLLDHYVTNSPEKIVKTSVIQLGLSDHGMILGIRKINYKTPLNSEPKIIEIRNMKRFNEQRFIEDLGKQPWHMIALMPDTESMWSRWKTLFLEVLDKYAPLPRKKLRRRSIPWGN</sequence>
<dbReference type="STRING" id="45351.A7SH85"/>
<dbReference type="InterPro" id="IPR036691">
    <property type="entry name" value="Endo/exonu/phosph_ase_sf"/>
</dbReference>
<dbReference type="Gene3D" id="3.60.10.10">
    <property type="entry name" value="Endonuclease/exonuclease/phosphatase"/>
    <property type="match status" value="1"/>
</dbReference>
<dbReference type="EMBL" id="DS469658">
    <property type="protein sequence ID" value="EDO36916.1"/>
    <property type="molecule type" value="Genomic_DNA"/>
</dbReference>
<reference evidence="1 2" key="1">
    <citation type="journal article" date="2007" name="Science">
        <title>Sea anemone genome reveals ancestral eumetazoan gene repertoire and genomic organization.</title>
        <authorList>
            <person name="Putnam N.H."/>
            <person name="Srivastava M."/>
            <person name="Hellsten U."/>
            <person name="Dirks B."/>
            <person name="Chapman J."/>
            <person name="Salamov A."/>
            <person name="Terry A."/>
            <person name="Shapiro H."/>
            <person name="Lindquist E."/>
            <person name="Kapitonov V.V."/>
            <person name="Jurka J."/>
            <person name="Genikhovich G."/>
            <person name="Grigoriev I.V."/>
            <person name="Lucas S.M."/>
            <person name="Steele R.E."/>
            <person name="Finnerty J.R."/>
            <person name="Technau U."/>
            <person name="Martindale M.Q."/>
            <person name="Rokhsar D.S."/>
        </authorList>
    </citation>
    <scope>NUCLEOTIDE SEQUENCE [LARGE SCALE GENOMIC DNA]</scope>
    <source>
        <strain evidence="2">CH2 X CH6</strain>
    </source>
</reference>